<evidence type="ECO:0000313" key="9">
    <source>
        <dbReference type="EMBL" id="NIK89910.1"/>
    </source>
</evidence>
<dbReference type="InterPro" id="IPR003156">
    <property type="entry name" value="DHHA1_dom"/>
</dbReference>
<dbReference type="GO" id="GO:0003676">
    <property type="term" value="F:nucleic acid binding"/>
    <property type="evidence" value="ECO:0007669"/>
    <property type="project" value="InterPro"/>
</dbReference>
<evidence type="ECO:0000256" key="1">
    <source>
        <dbReference type="ARBA" id="ARBA00005915"/>
    </source>
</evidence>
<dbReference type="SUPFAM" id="SSF64182">
    <property type="entry name" value="DHH phosphoesterases"/>
    <property type="match status" value="1"/>
</dbReference>
<evidence type="ECO:0000256" key="2">
    <source>
        <dbReference type="ARBA" id="ARBA00019841"/>
    </source>
</evidence>
<sequence>MQIESSFSGRKWQSVACDEEQARALVHAHQLPAVMARFLVSRGVAIEEAQDYLHPTLKKLLPDPFVLKDMETAVTRVVAAIEAGEKIAVFGDYDVDGSCSAALFSDFLEQVYEKPRLYVPDRMTEGYGPNAAALLGLQAEGISLVVTVDCGAGAIDALTKAHEAGLDVVILDHHAAENLPPAVAHVNPNAGGDASGLTYVCAAGITFLFLVALNRALRQKGWYVSRSEPKLLDAIDLVGLATVCDVVPLLGVNRAFVRAGLAKLGSLERPGVAALAKIGGATAPFTPYHLGFVFGPRINAGGRVGRCGLGVDLLTARDPASAEDFAQALDTHNRERQALEKLILDEAITMAASESEQPFILVSGEGWHPGVVGIVAGRLKDRFKKPAFVAGFDGVASEGGLLGRGSARSVTGVNVGAMIRAAREAGVIETGGGHAMAAGFGLYPEQVEPFRDFLLEAFEEGGVPEPEPLQIDLVIAPAGATEGLVRDLALAGPYGASNPEPMLVVAEAMVSYADIVGQGHVRLRLSGSDGARLDAIAFRAADTPLGQALLKARGTKIHAAGRLKTDSWNGAVRVQLQLEDASPAGV</sequence>
<dbReference type="Proteomes" id="UP000570514">
    <property type="component" value="Unassembled WGS sequence"/>
</dbReference>
<feature type="domain" description="DDH" evidence="6">
    <location>
        <begin position="86"/>
        <end position="215"/>
    </location>
</feature>
<comment type="similarity">
    <text evidence="1">Belongs to the RecJ family.</text>
</comment>
<evidence type="ECO:0000259" key="7">
    <source>
        <dbReference type="Pfam" id="PF02272"/>
    </source>
</evidence>
<dbReference type="Gene3D" id="3.10.310.30">
    <property type="match status" value="1"/>
</dbReference>
<dbReference type="PANTHER" id="PTHR30255">
    <property type="entry name" value="SINGLE-STRANDED-DNA-SPECIFIC EXONUCLEASE RECJ"/>
    <property type="match status" value="1"/>
</dbReference>
<proteinExistence type="inferred from homology"/>
<feature type="domain" description="DHHA1" evidence="7">
    <location>
        <begin position="360"/>
        <end position="459"/>
    </location>
</feature>
<dbReference type="InterPro" id="IPR041122">
    <property type="entry name" value="RecJ_OB"/>
</dbReference>
<gene>
    <name evidence="9" type="ORF">FHS83_003228</name>
</gene>
<dbReference type="InterPro" id="IPR004610">
    <property type="entry name" value="RecJ"/>
</dbReference>
<keyword evidence="4 9" id="KW-0378">Hydrolase</keyword>
<dbReference type="InterPro" id="IPR001667">
    <property type="entry name" value="DDH_dom"/>
</dbReference>
<evidence type="ECO:0000259" key="6">
    <source>
        <dbReference type="Pfam" id="PF01368"/>
    </source>
</evidence>
<keyword evidence="5 9" id="KW-0269">Exonuclease</keyword>
<comment type="caution">
    <text evidence="9">The sequence shown here is derived from an EMBL/GenBank/DDBJ whole genome shotgun (WGS) entry which is preliminary data.</text>
</comment>
<dbReference type="InterPro" id="IPR051673">
    <property type="entry name" value="SSDNA_exonuclease_RecJ"/>
</dbReference>
<keyword evidence="3" id="KW-0540">Nuclease</keyword>
<dbReference type="AlphaFoldDB" id="A0A846N4D5"/>
<evidence type="ECO:0000256" key="3">
    <source>
        <dbReference type="ARBA" id="ARBA00022722"/>
    </source>
</evidence>
<evidence type="ECO:0000256" key="4">
    <source>
        <dbReference type="ARBA" id="ARBA00022801"/>
    </source>
</evidence>
<accession>A0A846N4D5</accession>
<dbReference type="Pfam" id="PF17768">
    <property type="entry name" value="RecJ_OB"/>
    <property type="match status" value="1"/>
</dbReference>
<dbReference type="Pfam" id="PF02272">
    <property type="entry name" value="DHHA1"/>
    <property type="match status" value="1"/>
</dbReference>
<evidence type="ECO:0000259" key="8">
    <source>
        <dbReference type="Pfam" id="PF17768"/>
    </source>
</evidence>
<dbReference type="Pfam" id="PF01368">
    <property type="entry name" value="DHH"/>
    <property type="match status" value="1"/>
</dbReference>
<organism evidence="9 10">
    <name type="scientific">Rhizomicrobium palustre</name>
    <dbReference type="NCBI Taxonomy" id="189966"/>
    <lineage>
        <taxon>Bacteria</taxon>
        <taxon>Pseudomonadati</taxon>
        <taxon>Pseudomonadota</taxon>
        <taxon>Alphaproteobacteria</taxon>
        <taxon>Micropepsales</taxon>
        <taxon>Micropepsaceae</taxon>
        <taxon>Rhizomicrobium</taxon>
    </lineage>
</organism>
<feature type="domain" description="RecJ OB" evidence="8">
    <location>
        <begin position="471"/>
        <end position="580"/>
    </location>
</feature>
<dbReference type="Gene3D" id="3.90.1640.30">
    <property type="match status" value="1"/>
</dbReference>
<dbReference type="InterPro" id="IPR038763">
    <property type="entry name" value="DHH_sf"/>
</dbReference>
<dbReference type="PANTHER" id="PTHR30255:SF2">
    <property type="entry name" value="SINGLE-STRANDED-DNA-SPECIFIC EXONUCLEASE RECJ"/>
    <property type="match status" value="1"/>
</dbReference>
<keyword evidence="10" id="KW-1185">Reference proteome</keyword>
<dbReference type="GO" id="GO:0006310">
    <property type="term" value="P:DNA recombination"/>
    <property type="evidence" value="ECO:0007669"/>
    <property type="project" value="InterPro"/>
</dbReference>
<dbReference type="GO" id="GO:0008409">
    <property type="term" value="F:5'-3' exonuclease activity"/>
    <property type="evidence" value="ECO:0007669"/>
    <property type="project" value="InterPro"/>
</dbReference>
<dbReference type="EMBL" id="JAASRM010000001">
    <property type="protein sequence ID" value="NIK89910.1"/>
    <property type="molecule type" value="Genomic_DNA"/>
</dbReference>
<evidence type="ECO:0000313" key="10">
    <source>
        <dbReference type="Proteomes" id="UP000570514"/>
    </source>
</evidence>
<reference evidence="9 10" key="1">
    <citation type="submission" date="2020-03" db="EMBL/GenBank/DDBJ databases">
        <title>Genomic Encyclopedia of Type Strains, Phase IV (KMG-IV): sequencing the most valuable type-strain genomes for metagenomic binning, comparative biology and taxonomic classification.</title>
        <authorList>
            <person name="Goeker M."/>
        </authorList>
    </citation>
    <scope>NUCLEOTIDE SEQUENCE [LARGE SCALE GENOMIC DNA]</scope>
    <source>
        <strain evidence="9 10">DSM 19867</strain>
    </source>
</reference>
<dbReference type="RefSeq" id="WP_167084000.1">
    <property type="nucleotide sequence ID" value="NZ_BAAADC010000001.1"/>
</dbReference>
<protein>
    <recommendedName>
        <fullName evidence="2">Single-stranded-DNA-specific exonuclease RecJ</fullName>
    </recommendedName>
</protein>
<dbReference type="NCBIfam" id="TIGR00644">
    <property type="entry name" value="recJ"/>
    <property type="match status" value="1"/>
</dbReference>
<dbReference type="GO" id="GO:0006281">
    <property type="term" value="P:DNA repair"/>
    <property type="evidence" value="ECO:0007669"/>
    <property type="project" value="InterPro"/>
</dbReference>
<evidence type="ECO:0000256" key="5">
    <source>
        <dbReference type="ARBA" id="ARBA00022839"/>
    </source>
</evidence>
<name>A0A846N4D5_9PROT</name>